<keyword evidence="3 8" id="KW-0479">Metal-binding</keyword>
<keyword evidence="16" id="KW-1185">Reference proteome</keyword>
<name>A0A850T6I1_9BACT</name>
<dbReference type="PROSITE" id="PS00710">
    <property type="entry name" value="PGM_PMM"/>
    <property type="match status" value="1"/>
</dbReference>
<dbReference type="InterPro" id="IPR006352">
    <property type="entry name" value="GlmM_bact"/>
</dbReference>
<dbReference type="Gene3D" id="3.40.120.10">
    <property type="entry name" value="Alpha-D-Glucose-1,6-Bisphosphate, subunit A, domain 3"/>
    <property type="match status" value="3"/>
</dbReference>
<dbReference type="FunFam" id="3.40.120.10:FF:000002">
    <property type="entry name" value="Phosphoglucosamine mutase"/>
    <property type="match status" value="1"/>
</dbReference>
<dbReference type="GO" id="GO:0000287">
    <property type="term" value="F:magnesium ion binding"/>
    <property type="evidence" value="ECO:0007669"/>
    <property type="project" value="UniProtKB-UniRule"/>
</dbReference>
<evidence type="ECO:0000259" key="12">
    <source>
        <dbReference type="Pfam" id="PF02878"/>
    </source>
</evidence>
<feature type="domain" description="Alpha-D-phosphohexomutase alpha/beta/alpha" evidence="13">
    <location>
        <begin position="155"/>
        <end position="252"/>
    </location>
</feature>
<dbReference type="CDD" id="cd05802">
    <property type="entry name" value="GlmM"/>
    <property type="match status" value="1"/>
</dbReference>
<dbReference type="Pfam" id="PF00408">
    <property type="entry name" value="PGM_PMM_IV"/>
    <property type="match status" value="1"/>
</dbReference>
<evidence type="ECO:0000256" key="2">
    <source>
        <dbReference type="ARBA" id="ARBA00022553"/>
    </source>
</evidence>
<comment type="catalytic activity">
    <reaction evidence="8 10">
        <text>alpha-D-glucosamine 1-phosphate = D-glucosamine 6-phosphate</text>
        <dbReference type="Rhea" id="RHEA:23424"/>
        <dbReference type="ChEBI" id="CHEBI:58516"/>
        <dbReference type="ChEBI" id="CHEBI:58725"/>
        <dbReference type="EC" id="5.4.2.10"/>
    </reaction>
</comment>
<dbReference type="InterPro" id="IPR050060">
    <property type="entry name" value="Phosphoglucosamine_mutase"/>
</dbReference>
<dbReference type="PANTHER" id="PTHR42946:SF1">
    <property type="entry name" value="PHOSPHOGLUCOMUTASE (ALPHA-D-GLUCOSE-1,6-BISPHOSPHATE-DEPENDENT)"/>
    <property type="match status" value="1"/>
</dbReference>
<dbReference type="GO" id="GO:0009252">
    <property type="term" value="P:peptidoglycan biosynthetic process"/>
    <property type="evidence" value="ECO:0007669"/>
    <property type="project" value="TreeGrafter"/>
</dbReference>
<evidence type="ECO:0000313" key="15">
    <source>
        <dbReference type="EMBL" id="NWH06711.1"/>
    </source>
</evidence>
<dbReference type="InterPro" id="IPR016066">
    <property type="entry name" value="A-D-PHexomutase_CS"/>
</dbReference>
<proteinExistence type="inferred from homology"/>
<evidence type="ECO:0000256" key="7">
    <source>
        <dbReference type="ARBA" id="ARBA00068193"/>
    </source>
</evidence>
<evidence type="ECO:0000256" key="5">
    <source>
        <dbReference type="ARBA" id="ARBA00023235"/>
    </source>
</evidence>
<dbReference type="InterPro" id="IPR005844">
    <property type="entry name" value="A-D-PHexomutase_a/b/a-I"/>
</dbReference>
<comment type="PTM">
    <text evidence="8">Activated by phosphorylation.</text>
</comment>
<dbReference type="HAMAP" id="MF_01554_B">
    <property type="entry name" value="GlmM_B"/>
    <property type="match status" value="1"/>
</dbReference>
<comment type="cofactor">
    <cofactor evidence="8">
        <name>Mg(2+)</name>
        <dbReference type="ChEBI" id="CHEBI:18420"/>
    </cofactor>
    <text evidence="8">Binds 1 Mg(2+) ion per subunit.</text>
</comment>
<dbReference type="InterPro" id="IPR005845">
    <property type="entry name" value="A-D-PHexomutase_a/b/a-II"/>
</dbReference>
<dbReference type="FunFam" id="3.30.310.50:FF:000001">
    <property type="entry name" value="Phosphoglucosamine mutase"/>
    <property type="match status" value="1"/>
</dbReference>
<dbReference type="GO" id="GO:0008966">
    <property type="term" value="F:phosphoglucosamine mutase activity"/>
    <property type="evidence" value="ECO:0007669"/>
    <property type="project" value="UniProtKB-UniRule"/>
</dbReference>
<dbReference type="SUPFAM" id="SSF55957">
    <property type="entry name" value="Phosphoglucomutase, C-terminal domain"/>
    <property type="match status" value="1"/>
</dbReference>
<dbReference type="Gene3D" id="3.30.310.50">
    <property type="entry name" value="Alpha-D-phosphohexomutase, C-terminal domain"/>
    <property type="match status" value="1"/>
</dbReference>
<comment type="caution">
    <text evidence="15">The sequence shown here is derived from an EMBL/GenBank/DDBJ whole genome shotgun (WGS) entry which is preliminary data.</text>
</comment>
<comment type="function">
    <text evidence="8 10">Catalyzes the conversion of glucosamine-6-phosphate to glucosamine-1-phosphate.</text>
</comment>
<feature type="active site" description="Phosphoserine intermediate" evidence="8">
    <location>
        <position position="101"/>
    </location>
</feature>
<keyword evidence="5 8" id="KW-0413">Isomerase</keyword>
<evidence type="ECO:0000256" key="8">
    <source>
        <dbReference type="HAMAP-Rule" id="MF_01554"/>
    </source>
</evidence>
<reference evidence="15 16" key="1">
    <citation type="submission" date="2020-06" db="EMBL/GenBank/DDBJ databases">
        <title>High-quality draft genome of sulfate reducer Desulfobacter latus type strain AcrS2 isolated from marine sediment.</title>
        <authorList>
            <person name="Hoppe M."/>
            <person name="Larsen C.K."/>
            <person name="Marshall I.P.G."/>
            <person name="Schramm A."/>
            <person name="Marietou A.G."/>
        </authorList>
    </citation>
    <scope>NUCLEOTIDE SEQUENCE [LARGE SCALE GENOMIC DNA]</scope>
    <source>
        <strain evidence="15 16">AcRS2</strain>
    </source>
</reference>
<dbReference type="Pfam" id="PF02879">
    <property type="entry name" value="PGM_PMM_II"/>
    <property type="match status" value="1"/>
</dbReference>
<dbReference type="InterPro" id="IPR036900">
    <property type="entry name" value="A-D-PHexomutase_C_sf"/>
</dbReference>
<feature type="domain" description="Alpha-D-phosphohexomutase alpha/beta/alpha" evidence="14">
    <location>
        <begin position="256"/>
        <end position="366"/>
    </location>
</feature>
<accession>A0A850T6I1</accession>
<evidence type="ECO:0000259" key="13">
    <source>
        <dbReference type="Pfam" id="PF02879"/>
    </source>
</evidence>
<dbReference type="GO" id="GO:0005975">
    <property type="term" value="P:carbohydrate metabolic process"/>
    <property type="evidence" value="ECO:0007669"/>
    <property type="project" value="InterPro"/>
</dbReference>
<dbReference type="InterPro" id="IPR005843">
    <property type="entry name" value="A-D-PHexomutase_C"/>
</dbReference>
<feature type="binding site" evidence="8">
    <location>
        <position position="243"/>
    </location>
    <ligand>
        <name>Mg(2+)</name>
        <dbReference type="ChEBI" id="CHEBI:18420"/>
    </ligand>
</feature>
<evidence type="ECO:0000259" key="11">
    <source>
        <dbReference type="Pfam" id="PF00408"/>
    </source>
</evidence>
<dbReference type="InterPro" id="IPR016055">
    <property type="entry name" value="A-D-PHexomutase_a/b/a-I/II/III"/>
</dbReference>
<dbReference type="AlphaFoldDB" id="A0A850T6I1"/>
<feature type="binding site" evidence="8">
    <location>
        <position position="239"/>
    </location>
    <ligand>
        <name>Mg(2+)</name>
        <dbReference type="ChEBI" id="CHEBI:18420"/>
    </ligand>
</feature>
<evidence type="ECO:0000256" key="9">
    <source>
        <dbReference type="RuleBase" id="RU004326"/>
    </source>
</evidence>
<feature type="binding site" description="via phosphate group" evidence="8">
    <location>
        <position position="101"/>
    </location>
    <ligand>
        <name>Mg(2+)</name>
        <dbReference type="ChEBI" id="CHEBI:18420"/>
    </ligand>
</feature>
<dbReference type="PANTHER" id="PTHR42946">
    <property type="entry name" value="PHOSPHOHEXOSE MUTASE"/>
    <property type="match status" value="1"/>
</dbReference>
<dbReference type="GO" id="GO:0004615">
    <property type="term" value="F:phosphomannomutase activity"/>
    <property type="evidence" value="ECO:0007669"/>
    <property type="project" value="TreeGrafter"/>
</dbReference>
<comment type="similarity">
    <text evidence="1 8 9">Belongs to the phosphohexose mutase family.</text>
</comment>
<evidence type="ECO:0000256" key="4">
    <source>
        <dbReference type="ARBA" id="ARBA00022842"/>
    </source>
</evidence>
<evidence type="ECO:0000256" key="3">
    <source>
        <dbReference type="ARBA" id="ARBA00022723"/>
    </source>
</evidence>
<protein>
    <recommendedName>
        <fullName evidence="7 8">Phosphoglucosamine mutase</fullName>
        <ecNumber evidence="6 8">5.4.2.10</ecNumber>
    </recommendedName>
</protein>
<dbReference type="InterPro" id="IPR005846">
    <property type="entry name" value="A-D-PHexomutase_a/b/a-III"/>
</dbReference>
<dbReference type="FunFam" id="3.40.120.10:FF:000001">
    <property type="entry name" value="Phosphoglucosamine mutase"/>
    <property type="match status" value="1"/>
</dbReference>
<feature type="binding site" evidence="8">
    <location>
        <position position="241"/>
    </location>
    <ligand>
        <name>Mg(2+)</name>
        <dbReference type="ChEBI" id="CHEBI:18420"/>
    </ligand>
</feature>
<dbReference type="SUPFAM" id="SSF53738">
    <property type="entry name" value="Phosphoglucomutase, first 3 domains"/>
    <property type="match status" value="3"/>
</dbReference>
<keyword evidence="2 8" id="KW-0597">Phosphoprotein</keyword>
<dbReference type="EMBL" id="JACADJ010000101">
    <property type="protein sequence ID" value="NWH06711.1"/>
    <property type="molecule type" value="Genomic_DNA"/>
</dbReference>
<organism evidence="15 16">
    <name type="scientific">Desulfobacter latus</name>
    <dbReference type="NCBI Taxonomy" id="2292"/>
    <lineage>
        <taxon>Bacteria</taxon>
        <taxon>Pseudomonadati</taxon>
        <taxon>Thermodesulfobacteriota</taxon>
        <taxon>Desulfobacteria</taxon>
        <taxon>Desulfobacterales</taxon>
        <taxon>Desulfobacteraceae</taxon>
        <taxon>Desulfobacter</taxon>
    </lineage>
</organism>
<dbReference type="Pfam" id="PF02880">
    <property type="entry name" value="PGM_PMM_III"/>
    <property type="match status" value="1"/>
</dbReference>
<dbReference type="RefSeq" id="WP_178368162.1">
    <property type="nucleotide sequence ID" value="NZ_JACADJ010000101.1"/>
</dbReference>
<evidence type="ECO:0000256" key="1">
    <source>
        <dbReference type="ARBA" id="ARBA00010231"/>
    </source>
</evidence>
<dbReference type="PRINTS" id="PR00509">
    <property type="entry name" value="PGMPMM"/>
</dbReference>
<evidence type="ECO:0000256" key="10">
    <source>
        <dbReference type="RuleBase" id="RU004327"/>
    </source>
</evidence>
<feature type="domain" description="Alpha-D-phosphohexomutase C-terminal" evidence="11">
    <location>
        <begin position="372"/>
        <end position="438"/>
    </location>
</feature>
<gene>
    <name evidence="8 15" type="primary">glmM</name>
    <name evidence="15" type="ORF">HXW94_17290</name>
</gene>
<evidence type="ECO:0000256" key="6">
    <source>
        <dbReference type="ARBA" id="ARBA00066330"/>
    </source>
</evidence>
<dbReference type="Pfam" id="PF02878">
    <property type="entry name" value="PGM_PMM_I"/>
    <property type="match status" value="1"/>
</dbReference>
<sequence length="445" mass="47364">MGKLFGTDGIRGRANTYPMTCDLAVKTGQAVGILTQTASKGCVIIGRDTRISGQMFESALAAGIASVGVDVMIAGVIPTPGVAYLSSAVESCGAGIMISASHNPYYDNGIKIFQKGGIKLSDDQENDLENMILGPPIDLPSKVGTIESADDAQAKYARFLVKKFNFPKRQRKLKLVIDTANGAAGFCAPEIFTADIFDVTFIHNQPNGININEDCGSQHTTDLSEHVKKMNADAGLAFDGDADRLIAVDETGQQITGDALLAILSKFAKQAGKLGNNIVVSTVMSNVGLGNTLAQLGIRHEITGVGDRKVLARMKETGALIGGEDSGHMIFLDEQTTGDGALSALKLIEVMLATEKPLSELAKVMTVYPQVLINVDVDASRPDFMKVPMIADAIQAVESQLGTQGRVLVRYSGTQPLLRVMVEGPEKDLTRQCCEKICAVIRECL</sequence>
<dbReference type="GO" id="GO:0006048">
    <property type="term" value="P:UDP-N-acetylglucosamine biosynthetic process"/>
    <property type="evidence" value="ECO:0007669"/>
    <property type="project" value="TreeGrafter"/>
</dbReference>
<evidence type="ECO:0000259" key="14">
    <source>
        <dbReference type="Pfam" id="PF02880"/>
    </source>
</evidence>
<dbReference type="Proteomes" id="UP000553343">
    <property type="component" value="Unassembled WGS sequence"/>
</dbReference>
<dbReference type="NCBIfam" id="TIGR01455">
    <property type="entry name" value="glmM"/>
    <property type="match status" value="1"/>
</dbReference>
<feature type="domain" description="Alpha-D-phosphohexomutase alpha/beta/alpha" evidence="12">
    <location>
        <begin position="3"/>
        <end position="132"/>
    </location>
</feature>
<dbReference type="EC" id="5.4.2.10" evidence="6 8"/>
<keyword evidence="4 8" id="KW-0460">Magnesium</keyword>
<evidence type="ECO:0000313" key="16">
    <source>
        <dbReference type="Proteomes" id="UP000553343"/>
    </source>
</evidence>
<feature type="modified residue" description="Phosphoserine" evidence="8">
    <location>
        <position position="101"/>
    </location>
</feature>
<dbReference type="InterPro" id="IPR005841">
    <property type="entry name" value="Alpha-D-phosphohexomutase_SF"/>
</dbReference>
<dbReference type="GO" id="GO:0005829">
    <property type="term" value="C:cytosol"/>
    <property type="evidence" value="ECO:0007669"/>
    <property type="project" value="TreeGrafter"/>
</dbReference>